<accession>A0A1F6NPG4</accession>
<keyword evidence="1" id="KW-0472">Membrane</keyword>
<dbReference type="InterPro" id="IPR007813">
    <property type="entry name" value="PilN"/>
</dbReference>
<reference evidence="2 3" key="1">
    <citation type="journal article" date="2016" name="Nat. Commun.">
        <title>Thousands of microbial genomes shed light on interconnected biogeochemical processes in an aquifer system.</title>
        <authorList>
            <person name="Anantharaman K."/>
            <person name="Brown C.T."/>
            <person name="Hug L.A."/>
            <person name="Sharon I."/>
            <person name="Castelle C.J."/>
            <person name="Probst A.J."/>
            <person name="Thomas B.C."/>
            <person name="Singh A."/>
            <person name="Wilkins M.J."/>
            <person name="Karaoz U."/>
            <person name="Brodie E.L."/>
            <person name="Williams K.H."/>
            <person name="Hubbard S.S."/>
            <person name="Banfield J.F."/>
        </authorList>
    </citation>
    <scope>NUCLEOTIDE SEQUENCE [LARGE SCALE GENOMIC DNA]</scope>
</reference>
<organism evidence="2 3">
    <name type="scientific">Candidatus Magasanikbacteria bacterium RIFOXYC12_FULL_33_11</name>
    <dbReference type="NCBI Taxonomy" id="1798701"/>
    <lineage>
        <taxon>Bacteria</taxon>
        <taxon>Candidatus Magasanikiibacteriota</taxon>
    </lineage>
</organism>
<feature type="transmembrane region" description="Helical" evidence="1">
    <location>
        <begin position="25"/>
        <end position="46"/>
    </location>
</feature>
<name>A0A1F6NPG4_9BACT</name>
<keyword evidence="1" id="KW-1133">Transmembrane helix</keyword>
<gene>
    <name evidence="2" type="ORF">A2493_02465</name>
</gene>
<comment type="caution">
    <text evidence="2">The sequence shown here is derived from an EMBL/GenBank/DDBJ whole genome shotgun (WGS) entry which is preliminary data.</text>
</comment>
<evidence type="ECO:0000313" key="2">
    <source>
        <dbReference type="EMBL" id="OGH85887.1"/>
    </source>
</evidence>
<protein>
    <submittedName>
        <fullName evidence="2">Uncharacterized protein</fullName>
    </submittedName>
</protein>
<dbReference type="Proteomes" id="UP000178349">
    <property type="component" value="Unassembled WGS sequence"/>
</dbReference>
<sequence>MYPLRLNLLNKKKQEKNLHTAQFKFVQSLFQMILIGISIAAMTLLFSQNLLEKYFTNIAQNTVVVSSNYTSATKEITDINNLTKQVLDIQTKYHIVTPTIISLASSTPPGIILTSLNIDYKNKTIKFSGTAETRQNFLDFQEALDKNEDLTNVNSPVSDLTKKENIAFNIDAKIK</sequence>
<dbReference type="AlphaFoldDB" id="A0A1F6NPG4"/>
<dbReference type="EMBL" id="MFQW01000035">
    <property type="protein sequence ID" value="OGH85887.1"/>
    <property type="molecule type" value="Genomic_DNA"/>
</dbReference>
<dbReference type="Pfam" id="PF05137">
    <property type="entry name" value="PilN"/>
    <property type="match status" value="1"/>
</dbReference>
<evidence type="ECO:0000256" key="1">
    <source>
        <dbReference type="SAM" id="Phobius"/>
    </source>
</evidence>
<keyword evidence="1" id="KW-0812">Transmembrane</keyword>
<evidence type="ECO:0000313" key="3">
    <source>
        <dbReference type="Proteomes" id="UP000178349"/>
    </source>
</evidence>
<proteinExistence type="predicted"/>